<accession>A0A8J1TVV7</accession>
<evidence type="ECO:0000313" key="9">
    <source>
        <dbReference type="EMBL" id="CAH1789761.1"/>
    </source>
</evidence>
<dbReference type="GO" id="GO:0042742">
    <property type="term" value="P:defense response to bacterium"/>
    <property type="evidence" value="ECO:0007669"/>
    <property type="project" value="UniProtKB-KW"/>
</dbReference>
<keyword evidence="5" id="KW-0399">Innate immunity</keyword>
<dbReference type="CDD" id="cd08544">
    <property type="entry name" value="Reeler"/>
    <property type="match status" value="1"/>
</dbReference>
<evidence type="ECO:0000256" key="6">
    <source>
        <dbReference type="ARBA" id="ARBA00022729"/>
    </source>
</evidence>
<dbReference type="AlphaFoldDB" id="A0A8J1TVV7"/>
<organism evidence="9 10">
    <name type="scientific">Owenia fusiformis</name>
    <name type="common">Polychaete worm</name>
    <dbReference type="NCBI Taxonomy" id="6347"/>
    <lineage>
        <taxon>Eukaryota</taxon>
        <taxon>Metazoa</taxon>
        <taxon>Spiralia</taxon>
        <taxon>Lophotrochozoa</taxon>
        <taxon>Annelida</taxon>
        <taxon>Polychaeta</taxon>
        <taxon>Sedentaria</taxon>
        <taxon>Canalipalpata</taxon>
        <taxon>Sabellida</taxon>
        <taxon>Oweniida</taxon>
        <taxon>Oweniidae</taxon>
        <taxon>Owenia</taxon>
    </lineage>
</organism>
<comment type="subcellular location">
    <subcellularLocation>
        <location evidence="1">Secreted</location>
    </subcellularLocation>
</comment>
<dbReference type="Pfam" id="PF02014">
    <property type="entry name" value="Reeler"/>
    <property type="match status" value="1"/>
</dbReference>
<dbReference type="GO" id="GO:0016020">
    <property type="term" value="C:membrane"/>
    <property type="evidence" value="ECO:0007669"/>
    <property type="project" value="TreeGrafter"/>
</dbReference>
<dbReference type="Gene3D" id="2.60.40.4060">
    <property type="entry name" value="Reeler domain"/>
    <property type="match status" value="1"/>
</dbReference>
<dbReference type="GO" id="GO:0045087">
    <property type="term" value="P:innate immune response"/>
    <property type="evidence" value="ECO:0007669"/>
    <property type="project" value="UniProtKB-KW"/>
</dbReference>
<comment type="similarity">
    <text evidence="2">Belongs to the insect defense protein family.</text>
</comment>
<dbReference type="InterPro" id="IPR002861">
    <property type="entry name" value="Reeler_dom"/>
</dbReference>
<evidence type="ECO:0000313" key="10">
    <source>
        <dbReference type="Proteomes" id="UP000749559"/>
    </source>
</evidence>
<dbReference type="PROSITE" id="PS51019">
    <property type="entry name" value="REELIN"/>
    <property type="match status" value="1"/>
</dbReference>
<evidence type="ECO:0000256" key="4">
    <source>
        <dbReference type="ARBA" id="ARBA00022529"/>
    </source>
</evidence>
<dbReference type="InterPro" id="IPR042307">
    <property type="entry name" value="Reeler_sf"/>
</dbReference>
<feature type="non-terminal residue" evidence="9">
    <location>
        <position position="1"/>
    </location>
</feature>
<evidence type="ECO:0000256" key="1">
    <source>
        <dbReference type="ARBA" id="ARBA00004613"/>
    </source>
</evidence>
<keyword evidence="4" id="KW-0929">Antimicrobial</keyword>
<evidence type="ECO:0000256" key="5">
    <source>
        <dbReference type="ARBA" id="ARBA00022588"/>
    </source>
</evidence>
<proteinExistence type="inferred from homology"/>
<dbReference type="OrthoDB" id="2419613at2759"/>
<evidence type="ECO:0000256" key="2">
    <source>
        <dbReference type="ARBA" id="ARBA00008501"/>
    </source>
</evidence>
<dbReference type="EMBL" id="CAIIXF020000007">
    <property type="protein sequence ID" value="CAH1789761.1"/>
    <property type="molecule type" value="Genomic_DNA"/>
</dbReference>
<gene>
    <name evidence="9" type="ORF">OFUS_LOCUS15065</name>
</gene>
<dbReference type="PANTHER" id="PTHR45828:SF9">
    <property type="entry name" value="CELL WALL INTEGRITY AND STRESS RESPONSE COMPONENT 4-LIKE-RELATED"/>
    <property type="match status" value="1"/>
</dbReference>
<evidence type="ECO:0000256" key="8">
    <source>
        <dbReference type="ARBA" id="ARBA00023022"/>
    </source>
</evidence>
<protein>
    <submittedName>
        <fullName evidence="9">Uncharacterized protein</fullName>
    </submittedName>
</protein>
<keyword evidence="6" id="KW-0732">Signal</keyword>
<keyword evidence="7" id="KW-0391">Immunity</keyword>
<sequence>RMYALFIVASFGLFSVVFGFHNGAPTISTVCTKLLPYHGYPTQSTAAPYTISYDPTSYSPGSFVTVSITANSGRRQRHNFKGFLLQARDSSDRLVGEFLGPPGNTKTVKCSNPKDSFTHASNHARRSVTITWKAPAEDVGPVTFRAGVVADYFRYWDNVRSAPMPSS</sequence>
<dbReference type="Proteomes" id="UP000749559">
    <property type="component" value="Unassembled WGS sequence"/>
</dbReference>
<comment type="caution">
    <text evidence="9">The sequence shown here is derived from an EMBL/GenBank/DDBJ whole genome shotgun (WGS) entry which is preliminary data.</text>
</comment>
<dbReference type="InterPro" id="IPR051237">
    <property type="entry name" value="Ferric-chelate_Red/DefProt"/>
</dbReference>
<dbReference type="PANTHER" id="PTHR45828">
    <property type="entry name" value="CYTOCHROME B561/FERRIC REDUCTASE TRANSMEMBRANE"/>
    <property type="match status" value="1"/>
</dbReference>
<keyword evidence="3" id="KW-0964">Secreted</keyword>
<dbReference type="GO" id="GO:0005576">
    <property type="term" value="C:extracellular region"/>
    <property type="evidence" value="ECO:0007669"/>
    <property type="project" value="UniProtKB-SubCell"/>
</dbReference>
<keyword evidence="8" id="KW-0044">Antibiotic</keyword>
<reference evidence="9" key="1">
    <citation type="submission" date="2022-03" db="EMBL/GenBank/DDBJ databases">
        <authorList>
            <person name="Martin C."/>
        </authorList>
    </citation>
    <scope>NUCLEOTIDE SEQUENCE</scope>
</reference>
<name>A0A8J1TVV7_OWEFU</name>
<evidence type="ECO:0000256" key="7">
    <source>
        <dbReference type="ARBA" id="ARBA00022859"/>
    </source>
</evidence>
<keyword evidence="10" id="KW-1185">Reference proteome</keyword>
<evidence type="ECO:0000256" key="3">
    <source>
        <dbReference type="ARBA" id="ARBA00022525"/>
    </source>
</evidence>